<organism evidence="8 9">
    <name type="scientific">Lodderomyces beijingensis</name>
    <dbReference type="NCBI Taxonomy" id="1775926"/>
    <lineage>
        <taxon>Eukaryota</taxon>
        <taxon>Fungi</taxon>
        <taxon>Dikarya</taxon>
        <taxon>Ascomycota</taxon>
        <taxon>Saccharomycotina</taxon>
        <taxon>Pichiomycetes</taxon>
        <taxon>Debaryomycetaceae</taxon>
        <taxon>Candida/Lodderomyces clade</taxon>
        <taxon>Lodderomyces</taxon>
    </lineage>
</organism>
<evidence type="ECO:0000256" key="6">
    <source>
        <dbReference type="SAM" id="Phobius"/>
    </source>
</evidence>
<evidence type="ECO:0000256" key="2">
    <source>
        <dbReference type="ARBA" id="ARBA00022692"/>
    </source>
</evidence>
<evidence type="ECO:0000256" key="3">
    <source>
        <dbReference type="ARBA" id="ARBA00022989"/>
    </source>
</evidence>
<dbReference type="PANTHER" id="PTHR28304">
    <property type="entry name" value="PEROXISOMAL MEMBRANE PROTEIN PEX29"/>
    <property type="match status" value="1"/>
</dbReference>
<evidence type="ECO:0000256" key="4">
    <source>
        <dbReference type="ARBA" id="ARBA00023136"/>
    </source>
</evidence>
<keyword evidence="2 6" id="KW-0812">Transmembrane</keyword>
<feature type="region of interest" description="Disordered" evidence="5">
    <location>
        <begin position="1"/>
        <end position="23"/>
    </location>
</feature>
<protein>
    <recommendedName>
        <fullName evidence="7">TECPR1-like DysF domain-containing protein</fullName>
    </recommendedName>
</protein>
<accession>A0ABP0ZPL5</accession>
<gene>
    <name evidence="8" type="ORF">LODBEIA_P32900</name>
</gene>
<comment type="subcellular location">
    <subcellularLocation>
        <location evidence="1">Membrane</location>
        <topology evidence="1">Multi-pass membrane protein</topology>
    </subcellularLocation>
</comment>
<evidence type="ECO:0000256" key="5">
    <source>
        <dbReference type="SAM" id="MobiDB-lite"/>
    </source>
</evidence>
<feature type="transmembrane region" description="Helical" evidence="6">
    <location>
        <begin position="138"/>
        <end position="162"/>
    </location>
</feature>
<dbReference type="GeneID" id="92208486"/>
<evidence type="ECO:0000256" key="1">
    <source>
        <dbReference type="ARBA" id="ARBA00004141"/>
    </source>
</evidence>
<evidence type="ECO:0000313" key="9">
    <source>
        <dbReference type="Proteomes" id="UP001497383"/>
    </source>
</evidence>
<dbReference type="PANTHER" id="PTHR28304:SF1">
    <property type="entry name" value="PEROXISOMAL MEMBRANE PROTEIN PEX28"/>
    <property type="match status" value="1"/>
</dbReference>
<evidence type="ECO:0000259" key="7">
    <source>
        <dbReference type="Pfam" id="PF06398"/>
    </source>
</evidence>
<dbReference type="InterPro" id="IPR052816">
    <property type="entry name" value="Peroxisomal_Membrane_PEX28-32"/>
</dbReference>
<keyword evidence="9" id="KW-1185">Reference proteome</keyword>
<reference evidence="8 9" key="1">
    <citation type="submission" date="2024-03" db="EMBL/GenBank/DDBJ databases">
        <authorList>
            <person name="Brejova B."/>
        </authorList>
    </citation>
    <scope>NUCLEOTIDE SEQUENCE [LARGE SCALE GENOMIC DNA]</scope>
    <source>
        <strain evidence="8 9">CBS 14171</strain>
    </source>
</reference>
<evidence type="ECO:0000313" key="8">
    <source>
        <dbReference type="EMBL" id="CAK9439066.1"/>
    </source>
</evidence>
<dbReference type="RefSeq" id="XP_066830228.1">
    <property type="nucleotide sequence ID" value="XM_066973384.1"/>
</dbReference>
<feature type="transmembrane region" description="Helical" evidence="6">
    <location>
        <begin position="292"/>
        <end position="311"/>
    </location>
</feature>
<feature type="compositionally biased region" description="Polar residues" evidence="5">
    <location>
        <begin position="13"/>
        <end position="23"/>
    </location>
</feature>
<keyword evidence="4 6" id="KW-0472">Membrane</keyword>
<dbReference type="Proteomes" id="UP001497383">
    <property type="component" value="Chromosome 4"/>
</dbReference>
<feature type="domain" description="TECPR1-like DysF" evidence="7">
    <location>
        <begin position="86"/>
        <end position="548"/>
    </location>
</feature>
<dbReference type="Pfam" id="PF06398">
    <property type="entry name" value="Pex24p"/>
    <property type="match status" value="1"/>
</dbReference>
<dbReference type="InterPro" id="IPR010482">
    <property type="entry name" value="TECPR1-like_DysF"/>
</dbReference>
<feature type="region of interest" description="Disordered" evidence="5">
    <location>
        <begin position="376"/>
        <end position="401"/>
    </location>
</feature>
<keyword evidence="3 6" id="KW-1133">Transmembrane helix</keyword>
<name>A0ABP0ZPL5_9ASCO</name>
<dbReference type="EMBL" id="OZ022408">
    <property type="protein sequence ID" value="CAK9439066.1"/>
    <property type="molecule type" value="Genomic_DNA"/>
</dbReference>
<sequence length="561" mass="64590">MGAEHDDSYARSPPQSRTGSIELTEEQISQIESVAESAEKSTKSRLATHFTDRIIEKLLKATLPPDIPEREVFEQRLNDPARNIRPGLSVPTLASNVKQIAKRMTKVFALQYQLIHIVTWRQPNKTLSVLVLYTAACVWPHLILAYPLMLVLFGVLLPGYAYRHPPRRPDLIKVKKRGQSLFKFLNASSETSIVEDAVDMDYLRQDAEVASTASVSNDSDVTISSTVALSKSGDLVSNEKKETARRRKSNIAFLINLRDFQNLTSDLLTGIEKSETFYYETAGFKDERLSTFIFYGVLVATFGIFFLGPFIPWRMIFIQTGWVGLILCHPEVKKFLVQFGNSKKETAKLLKAKAEIEAESRGEEDKLSVEEKAKARAKLESEPKSESESKPGSKPGSKPEFKNEINLKNIIKQFDRYDIIVDDSPEVKIVEIYELQIKSILKHNWSFYRYSNSIYSKTDKHRMAGKRPTGVESLSRVYPPHDWKFDAEFVNKWILDTDPKEFLKARSMDPTDLFVIKENEKEGWIYDNTHDILQSDIVYEFRRRRLYRECFRYGRHHPKPR</sequence>
<proteinExistence type="predicted"/>